<dbReference type="Pfam" id="PF07434">
    <property type="entry name" value="CblD"/>
    <property type="match status" value="1"/>
</dbReference>
<name>A0ABS6LCV6_9GAMM</name>
<dbReference type="EMBL" id="JAFMOY010000117">
    <property type="protein sequence ID" value="MBU9844762.1"/>
    <property type="molecule type" value="Genomic_DNA"/>
</dbReference>
<reference evidence="2 3" key="1">
    <citation type="submission" date="2021-03" db="EMBL/GenBank/DDBJ databases">
        <title>Five novel Rahnella species.</title>
        <authorList>
            <person name="Brady C."/>
            <person name="Asselin J."/>
            <person name="Beer S."/>
            <person name="Bruberg M.B."/>
            <person name="Crampton B."/>
            <person name="Venter S."/>
            <person name="Arnold D."/>
            <person name="Denman S."/>
        </authorList>
    </citation>
    <scope>NUCLEOTIDE SEQUENCE [LARGE SCALE GENOMIC DNA]</scope>
    <source>
        <strain evidence="2 3">FRB 231</strain>
    </source>
</reference>
<proteinExistence type="predicted"/>
<evidence type="ECO:0000313" key="3">
    <source>
        <dbReference type="Proteomes" id="UP000739284"/>
    </source>
</evidence>
<dbReference type="Proteomes" id="UP000739284">
    <property type="component" value="Unassembled WGS sequence"/>
</dbReference>
<gene>
    <name evidence="2" type="ORF">J1784_07040</name>
</gene>
<keyword evidence="1" id="KW-0732">Signal</keyword>
<evidence type="ECO:0000313" key="2">
    <source>
        <dbReference type="EMBL" id="MBU9844762.1"/>
    </source>
</evidence>
<evidence type="ECO:0008006" key="4">
    <source>
        <dbReference type="Google" id="ProtNLM"/>
    </source>
</evidence>
<dbReference type="InterPro" id="IPR010888">
    <property type="entry name" value="CblD"/>
</dbReference>
<protein>
    <recommendedName>
        <fullName evidence="4">CblD-like pilus biogenesis initiator</fullName>
    </recommendedName>
</protein>
<sequence>MNTIFRVLAAIFFCVFSVCSLAATGADVCYSTGGDRFSLSLKTEIDGYLSSSEPVGTVIGQMYFEGGGFYCSSVWVPAGKVTMQAPNRYNPWLLYLVPNATGAGSVCSTGTQGLGITFYDDKGRALQCAGAKVYLGQIERPNTGNTVPRRMIAKIIKTSEKLKSGHYPLIFSPTALAELNIYSRPWTVSVSGSNSVFVPPREFQIYFPDSPSGSPRVNLMLQKATPSSMEGTKTVQMCLYDGDDASSSRTTLTLMDEGSPAPGRPAGQFSVYRLGGNKTAQTDRVDYQVSIINPTTGAREQVSQGDAIVWNGTAKRAVQQLVSLPGIPGLSHCLPAPLTLRTPAFGIGDKSAGRYGGQLKIIYRPSTT</sequence>
<dbReference type="RefSeq" id="WP_217148582.1">
    <property type="nucleotide sequence ID" value="NZ_JAFMOY010000117.1"/>
</dbReference>
<keyword evidence="3" id="KW-1185">Reference proteome</keyword>
<comment type="caution">
    <text evidence="2">The sequence shown here is derived from an EMBL/GenBank/DDBJ whole genome shotgun (WGS) entry which is preliminary data.</text>
</comment>
<feature type="signal peptide" evidence="1">
    <location>
        <begin position="1"/>
        <end position="22"/>
    </location>
</feature>
<evidence type="ECO:0000256" key="1">
    <source>
        <dbReference type="SAM" id="SignalP"/>
    </source>
</evidence>
<feature type="chain" id="PRO_5046937665" description="CblD-like pilus biogenesis initiator" evidence="1">
    <location>
        <begin position="23"/>
        <end position="368"/>
    </location>
</feature>
<accession>A0ABS6LCV6</accession>
<organism evidence="2 3">
    <name type="scientific">Rahnella ecdela</name>
    <dbReference type="NCBI Taxonomy" id="2816250"/>
    <lineage>
        <taxon>Bacteria</taxon>
        <taxon>Pseudomonadati</taxon>
        <taxon>Pseudomonadota</taxon>
        <taxon>Gammaproteobacteria</taxon>
        <taxon>Enterobacterales</taxon>
        <taxon>Yersiniaceae</taxon>
        <taxon>Rahnella</taxon>
    </lineage>
</organism>